<gene>
    <name evidence="5" type="primary">hydrolase</name>
</gene>
<name>A0A193SFB6_KLEPN</name>
<evidence type="ECO:0000256" key="4">
    <source>
        <dbReference type="SAM" id="Coils"/>
    </source>
</evidence>
<organism evidence="5">
    <name type="scientific">Klebsiella pneumoniae</name>
    <dbReference type="NCBI Taxonomy" id="573"/>
    <lineage>
        <taxon>Bacteria</taxon>
        <taxon>Pseudomonadati</taxon>
        <taxon>Pseudomonadota</taxon>
        <taxon>Gammaproteobacteria</taxon>
        <taxon>Enterobacterales</taxon>
        <taxon>Enterobacteriaceae</taxon>
        <taxon>Klebsiella/Raoultella group</taxon>
        <taxon>Klebsiella</taxon>
        <taxon>Klebsiella pneumoniae complex</taxon>
    </lineage>
</organism>
<keyword evidence="3" id="KW-0479">Metal-binding</keyword>
<dbReference type="Gene3D" id="3.40.50.1000">
    <property type="entry name" value="HAD superfamily/HAD-like"/>
    <property type="match status" value="1"/>
</dbReference>
<keyword evidence="2" id="KW-0808">Transferase</keyword>
<dbReference type="InterPro" id="IPR036412">
    <property type="entry name" value="HAD-like_sf"/>
</dbReference>
<evidence type="ECO:0000313" key="5">
    <source>
        <dbReference type="EMBL" id="CZQ25268.1"/>
    </source>
</evidence>
<dbReference type="GO" id="GO:0032259">
    <property type="term" value="P:methylation"/>
    <property type="evidence" value="ECO:0007669"/>
    <property type="project" value="UniProtKB-KW"/>
</dbReference>
<keyword evidence="5" id="KW-0378">Hydrolase</keyword>
<dbReference type="Pfam" id="PF00702">
    <property type="entry name" value="Hydrolase"/>
    <property type="match status" value="1"/>
</dbReference>
<dbReference type="GO" id="GO:0005886">
    <property type="term" value="C:plasma membrane"/>
    <property type="evidence" value="ECO:0007669"/>
    <property type="project" value="TreeGrafter"/>
</dbReference>
<dbReference type="AlphaFoldDB" id="A0A193SFB6"/>
<dbReference type="Gene3D" id="3.40.50.150">
    <property type="entry name" value="Vaccinia Virus protein VP39"/>
    <property type="match status" value="1"/>
</dbReference>
<reference evidence="5" key="1">
    <citation type="submission" date="2016-02" db="EMBL/GenBank/DDBJ databases">
        <authorList>
            <person name="Wen L."/>
            <person name="He K."/>
            <person name="Yang H."/>
        </authorList>
    </citation>
    <scope>NUCLEOTIDE SEQUENCE</scope>
    <source>
        <strain evidence="5">QMP</strain>
    </source>
</reference>
<dbReference type="InterPro" id="IPR007739">
    <property type="entry name" value="RgpF"/>
</dbReference>
<dbReference type="SFLD" id="SFLDS00003">
    <property type="entry name" value="Haloacid_Dehalogenase"/>
    <property type="match status" value="1"/>
</dbReference>
<keyword evidence="4" id="KW-0175">Coiled coil</keyword>
<dbReference type="Pfam" id="PF05045">
    <property type="entry name" value="RgpF"/>
    <property type="match status" value="1"/>
</dbReference>
<dbReference type="SUPFAM" id="SSF53335">
    <property type="entry name" value="S-adenosyl-L-methionine-dependent methyltransferases"/>
    <property type="match status" value="1"/>
</dbReference>
<proteinExistence type="predicted"/>
<dbReference type="InterPro" id="IPR023214">
    <property type="entry name" value="HAD_sf"/>
</dbReference>
<protein>
    <submittedName>
        <fullName evidence="5">Predicted hydrolase (HAD superfamily)</fullName>
    </submittedName>
</protein>
<dbReference type="GO" id="GO:0046872">
    <property type="term" value="F:metal ion binding"/>
    <property type="evidence" value="ECO:0007669"/>
    <property type="project" value="UniProtKB-KW"/>
</dbReference>
<dbReference type="InterPro" id="IPR029063">
    <property type="entry name" value="SAM-dependent_MTases_sf"/>
</dbReference>
<dbReference type="GO" id="GO:0016787">
    <property type="term" value="F:hydrolase activity"/>
    <property type="evidence" value="ECO:0007669"/>
    <property type="project" value="UniProtKB-KW"/>
</dbReference>
<dbReference type="GO" id="GO:0071770">
    <property type="term" value="P:DIM/DIP cell wall layer assembly"/>
    <property type="evidence" value="ECO:0007669"/>
    <property type="project" value="TreeGrafter"/>
</dbReference>
<dbReference type="PANTHER" id="PTHR40048">
    <property type="entry name" value="RHAMNOSYL O-METHYLTRANSFERASE"/>
    <property type="match status" value="1"/>
</dbReference>
<dbReference type="EMBL" id="LT174598">
    <property type="protein sequence ID" value="CZQ25268.1"/>
    <property type="molecule type" value="Genomic_DNA"/>
</dbReference>
<accession>A0A193SFB6</accession>
<evidence type="ECO:0000256" key="3">
    <source>
        <dbReference type="ARBA" id="ARBA00022723"/>
    </source>
</evidence>
<sequence>MTMINKSMLSRPRKLTFPFGWCGHIPFVSWLVEEMKPGTIVELGTHSGNSYFAICQAVLENNTGSKCYAVDTWQGDEHAGSYSEDVFRDVSAWNQQYFSAFSNLMRMTFDQANEYFSAGSVNLLHIDGLHTYEAVKHDFESWKSKLADDAVVLFHDTNVRERGFGVWQLWDELQQQYPSFEFLHSYGLGVLFVGKKSQALYEKLASFGEPALIREAFSRLGELITLREEAHNHIQHIESARSVLESQNQELQHQLNKSKEENELYIKRIQEDKNIKNVMAGRIHELENSQHHISGNVHALEKEIERLINTNSWKITKPLRFMFRVLRGQQKDAMWHIKKEVRNIAKSAYYRTPYKYREQLLTMAFKVRPSWFTSHPKFMAAHSLISNELEVSDKLIDINLLSDDINTQPGRIAVQCHIFYPDLIDEFVAQLSTMPFKFDVYISVTSEEAKQQCNLQFKKIKNIENLDVRVVPNRGRDIAPVFAEFGSALKQYDFICHIQSKKSLYNEGKTTGWREYLLNGLFGSESNVKRIFKAFNDDEKLGIVYPQVHHTLPYMAFTWLANKQQGSELCAKMGIACPDGYFNFPAGSMFWARVDALSPLFEMNLAWQDFPEEKGQTDGTTAHAIERLLGIVPQALNYGSLIIKDCENESKSTFRWDHQYFPRTLESIHQIISDPSKKVIAFDIFDTLLIRPLLHPDHTKQIIASQLSAEEASEFLSKRPAAEQSARHRAGRDISIDDIYNELQQHYQVEHSVAKKFRELEERVEIASVSARPDMLEIFEFVKKSGKKIAIVSDMFLPLETIVNMLESNGFTGWDKIYLSSDKGKRKDTGELYELLFTEYGVSGNEVVMIGDNERSDLQLPCDWFNILGLHLVRATDLALHIPEFAPVAQQAFKSDLNGELTFGLITKKNLSQICNFSPEKLKLFSSSPYQIGYNLAGPLLTAFAEWLRKCAAKDGVQDLYFLAREGKIIKAVYDLWCDGAETTPQSHYLILSRRAVNVPNVTTLDDVLNIAKSTFFANTLEMFLRERYGLTLPEGKLSSLYSSGLWAKGKLVEVHNEDISEIKPLLEYLLPDILAEAHAEKQGLLQYLQQEGFIKSAHKTVVDVGYSGTIQKSLINIVTDRVDGYYMATSEVAGKGLNNGSKAHGCFIENSVSLQNDNSLVLRHSFVLEKLLSSDDTQIVKYILENATVTPVYKQQRPEELITKDIRTELQKGCMDFVRDARDIRNTLYPDFSPSLTIADSLYSEFISSCNRKENDFVKKMTLDDDYCGRGLVN</sequence>
<evidence type="ECO:0000256" key="1">
    <source>
        <dbReference type="ARBA" id="ARBA00022603"/>
    </source>
</evidence>
<dbReference type="PANTHER" id="PTHR40048:SF1">
    <property type="entry name" value="RHAMNOSYL O-METHYLTRANSFERASE"/>
    <property type="match status" value="1"/>
</dbReference>
<dbReference type="SFLD" id="SFLDG01129">
    <property type="entry name" value="C1.5:_HAD__Beta-PGM__Phosphata"/>
    <property type="match status" value="1"/>
</dbReference>
<reference evidence="5" key="2">
    <citation type="submission" date="2016-06" db="EMBL/GenBank/DDBJ databases">
        <title>Towards a vaccine: An investigation of Klebsiella pneumoniae surface antigens.</title>
        <authorList>
            <person name="Follador R."/>
            <person name="Heinz E."/>
            <person name="Wyres K.L."/>
            <person name="Ellington M.J."/>
            <person name="Kowarik M."/>
            <person name="Holt K.E."/>
            <person name="Thomson N.R."/>
        </authorList>
    </citation>
    <scope>NUCLEOTIDE SEQUENCE</scope>
    <source>
        <strain evidence="5">QMP</strain>
    </source>
</reference>
<feature type="coiled-coil region" evidence="4">
    <location>
        <begin position="234"/>
        <end position="268"/>
    </location>
</feature>
<dbReference type="SUPFAM" id="SSF56784">
    <property type="entry name" value="HAD-like"/>
    <property type="match status" value="1"/>
</dbReference>
<evidence type="ECO:0000256" key="2">
    <source>
        <dbReference type="ARBA" id="ARBA00022679"/>
    </source>
</evidence>
<dbReference type="Pfam" id="PF13578">
    <property type="entry name" value="Methyltransf_24"/>
    <property type="match status" value="1"/>
</dbReference>
<keyword evidence="1" id="KW-0489">Methyltransferase</keyword>
<dbReference type="GO" id="GO:0008168">
    <property type="term" value="F:methyltransferase activity"/>
    <property type="evidence" value="ECO:0007669"/>
    <property type="project" value="UniProtKB-KW"/>
</dbReference>